<gene>
    <name evidence="1" type="ORF">RFI_00437</name>
</gene>
<protein>
    <recommendedName>
        <fullName evidence="3">Peptidase M13 N-terminal domain-containing protein</fullName>
    </recommendedName>
</protein>
<reference evidence="1 2" key="1">
    <citation type="journal article" date="2013" name="Curr. Biol.">
        <title>The Genome of the Foraminiferan Reticulomyxa filosa.</title>
        <authorList>
            <person name="Glockner G."/>
            <person name="Hulsmann N."/>
            <person name="Schleicher M."/>
            <person name="Noegel A.A."/>
            <person name="Eichinger L."/>
            <person name="Gallinger C."/>
            <person name="Pawlowski J."/>
            <person name="Sierra R."/>
            <person name="Euteneuer U."/>
            <person name="Pillet L."/>
            <person name="Moustafa A."/>
            <person name="Platzer M."/>
            <person name="Groth M."/>
            <person name="Szafranski K."/>
            <person name="Schliwa M."/>
        </authorList>
    </citation>
    <scope>NUCLEOTIDE SEQUENCE [LARGE SCALE GENOMIC DNA]</scope>
</reference>
<dbReference type="GO" id="GO:0004222">
    <property type="term" value="F:metalloendopeptidase activity"/>
    <property type="evidence" value="ECO:0007669"/>
    <property type="project" value="InterPro"/>
</dbReference>
<feature type="non-terminal residue" evidence="1">
    <location>
        <position position="1"/>
    </location>
</feature>
<comment type="caution">
    <text evidence="1">The sequence shown here is derived from an EMBL/GenBank/DDBJ whole genome shotgun (WGS) entry which is preliminary data.</text>
</comment>
<dbReference type="Gene3D" id="3.40.390.10">
    <property type="entry name" value="Collagenase (Catalytic Domain)"/>
    <property type="match status" value="1"/>
</dbReference>
<dbReference type="InterPro" id="IPR042089">
    <property type="entry name" value="Peptidase_M13_dom_2"/>
</dbReference>
<dbReference type="InterPro" id="IPR000718">
    <property type="entry name" value="Peptidase_M13"/>
</dbReference>
<dbReference type="PROSITE" id="PS51885">
    <property type="entry name" value="NEPRILYSIN"/>
    <property type="match status" value="1"/>
</dbReference>
<evidence type="ECO:0000313" key="2">
    <source>
        <dbReference type="Proteomes" id="UP000023152"/>
    </source>
</evidence>
<proteinExistence type="predicted"/>
<dbReference type="GO" id="GO:0006508">
    <property type="term" value="P:proteolysis"/>
    <property type="evidence" value="ECO:0007669"/>
    <property type="project" value="InterPro"/>
</dbReference>
<accession>X6PDP7</accession>
<dbReference type="EMBL" id="ASPP01000465">
    <property type="protein sequence ID" value="ETO36625.1"/>
    <property type="molecule type" value="Genomic_DNA"/>
</dbReference>
<dbReference type="Gene3D" id="1.10.1380.10">
    <property type="entry name" value="Neutral endopeptidase , domain2"/>
    <property type="match status" value="1"/>
</dbReference>
<dbReference type="InterPro" id="IPR024079">
    <property type="entry name" value="MetalloPept_cat_dom_sf"/>
</dbReference>
<evidence type="ECO:0000313" key="1">
    <source>
        <dbReference type="EMBL" id="ETO36625.1"/>
    </source>
</evidence>
<keyword evidence="2" id="KW-1185">Reference proteome</keyword>
<dbReference type="Proteomes" id="UP000023152">
    <property type="component" value="Unassembled WGS sequence"/>
</dbReference>
<sequence length="167" mass="19802">LLEQSRLQSRTDYCFDMTVQEFPYVYGYTIFDRLYTTYKYEQVSNMVNTVINYGVKSLIDNAEWMDSYSRQNCDDKLAQLANYIGFPEPIQNATIVSQYYQDVDIVVGNYLENLGNTLDFDALQQKLFFSRRDVNMTGPWPTNFSDPTQFPYWFDQYVHLCLFFNCI</sequence>
<dbReference type="AlphaFoldDB" id="X6PDP7"/>
<dbReference type="SUPFAM" id="SSF55486">
    <property type="entry name" value="Metalloproteases ('zincins'), catalytic domain"/>
    <property type="match status" value="1"/>
</dbReference>
<evidence type="ECO:0008006" key="3">
    <source>
        <dbReference type="Google" id="ProtNLM"/>
    </source>
</evidence>
<dbReference type="OrthoDB" id="6475849at2759"/>
<name>X6PDP7_RETFI</name>
<organism evidence="1 2">
    <name type="scientific">Reticulomyxa filosa</name>
    <dbReference type="NCBI Taxonomy" id="46433"/>
    <lineage>
        <taxon>Eukaryota</taxon>
        <taxon>Sar</taxon>
        <taxon>Rhizaria</taxon>
        <taxon>Retaria</taxon>
        <taxon>Foraminifera</taxon>
        <taxon>Monothalamids</taxon>
        <taxon>Reticulomyxidae</taxon>
        <taxon>Reticulomyxa</taxon>
    </lineage>
</organism>